<name>A0A0F9BWT4_9ZZZZ</name>
<dbReference type="EMBL" id="LAZR01035858">
    <property type="protein sequence ID" value="KKL26380.1"/>
    <property type="molecule type" value="Genomic_DNA"/>
</dbReference>
<feature type="domain" description="N-acetyltransferase" evidence="1">
    <location>
        <begin position="1"/>
        <end position="148"/>
    </location>
</feature>
<dbReference type="GO" id="GO:0016747">
    <property type="term" value="F:acyltransferase activity, transferring groups other than amino-acyl groups"/>
    <property type="evidence" value="ECO:0007669"/>
    <property type="project" value="InterPro"/>
</dbReference>
<dbReference type="Gene3D" id="3.40.630.30">
    <property type="match status" value="1"/>
</dbReference>
<organism evidence="2">
    <name type="scientific">marine sediment metagenome</name>
    <dbReference type="NCBI Taxonomy" id="412755"/>
    <lineage>
        <taxon>unclassified sequences</taxon>
        <taxon>metagenomes</taxon>
        <taxon>ecological metagenomes</taxon>
    </lineage>
</organism>
<dbReference type="AlphaFoldDB" id="A0A0F9BWT4"/>
<gene>
    <name evidence="2" type="ORF">LCGC14_2395880</name>
</gene>
<reference evidence="2" key="1">
    <citation type="journal article" date="2015" name="Nature">
        <title>Complex archaea that bridge the gap between prokaryotes and eukaryotes.</title>
        <authorList>
            <person name="Spang A."/>
            <person name="Saw J.H."/>
            <person name="Jorgensen S.L."/>
            <person name="Zaremba-Niedzwiedzka K."/>
            <person name="Martijn J."/>
            <person name="Lind A.E."/>
            <person name="van Eijk R."/>
            <person name="Schleper C."/>
            <person name="Guy L."/>
            <person name="Ettema T.J."/>
        </authorList>
    </citation>
    <scope>NUCLEOTIDE SEQUENCE</scope>
</reference>
<accession>A0A0F9BWT4</accession>
<evidence type="ECO:0000313" key="2">
    <source>
        <dbReference type="EMBL" id="KKL26380.1"/>
    </source>
</evidence>
<sequence>MPSLMPFRKEDLHKINLRPFDEQVTMGVPNALEMIARQAENGMAYTGIDDNGEIIAIGGVTMLWEKVGSGWVMTSDLLLKHKTWTHRAIKNILDLAITKHNLHRIESIILEDHIVSQAWAERLGFEREGLLRKYDSKKNDYWLYSRII</sequence>
<dbReference type="SUPFAM" id="SSF55729">
    <property type="entry name" value="Acyl-CoA N-acyltransferases (Nat)"/>
    <property type="match status" value="1"/>
</dbReference>
<proteinExistence type="predicted"/>
<dbReference type="InterPro" id="IPR016181">
    <property type="entry name" value="Acyl_CoA_acyltransferase"/>
</dbReference>
<protein>
    <recommendedName>
        <fullName evidence="1">N-acetyltransferase domain-containing protein</fullName>
    </recommendedName>
</protein>
<dbReference type="InterPro" id="IPR000182">
    <property type="entry name" value="GNAT_dom"/>
</dbReference>
<comment type="caution">
    <text evidence="2">The sequence shown here is derived from an EMBL/GenBank/DDBJ whole genome shotgun (WGS) entry which is preliminary data.</text>
</comment>
<dbReference type="PROSITE" id="PS51186">
    <property type="entry name" value="GNAT"/>
    <property type="match status" value="1"/>
</dbReference>
<evidence type="ECO:0000259" key="1">
    <source>
        <dbReference type="PROSITE" id="PS51186"/>
    </source>
</evidence>